<accession>A0A1F7GAR8</accession>
<name>A0A1F7GAR8_9BACT</name>
<dbReference type="InterPro" id="IPR013785">
    <property type="entry name" value="Aldolase_TIM"/>
</dbReference>
<gene>
    <name evidence="3" type="ORF">A2690_00690</name>
</gene>
<evidence type="ECO:0000256" key="1">
    <source>
        <dbReference type="ARBA" id="ARBA00022723"/>
    </source>
</evidence>
<dbReference type="PANTHER" id="PTHR11749">
    <property type="entry name" value="RIBULOSE-5-PHOSPHATE-3-EPIMERASE"/>
    <property type="match status" value="1"/>
</dbReference>
<dbReference type="InterPro" id="IPR000056">
    <property type="entry name" value="Ribul_P_3_epim-like"/>
</dbReference>
<dbReference type="GO" id="GO:0016857">
    <property type="term" value="F:racemase and epimerase activity, acting on carbohydrates and derivatives"/>
    <property type="evidence" value="ECO:0007669"/>
    <property type="project" value="InterPro"/>
</dbReference>
<dbReference type="Proteomes" id="UP000178372">
    <property type="component" value="Unassembled WGS sequence"/>
</dbReference>
<evidence type="ECO:0000256" key="2">
    <source>
        <dbReference type="ARBA" id="ARBA00023235"/>
    </source>
</evidence>
<evidence type="ECO:0000313" key="3">
    <source>
        <dbReference type="EMBL" id="OGK15956.1"/>
    </source>
</evidence>
<keyword evidence="1" id="KW-0479">Metal-binding</keyword>
<comment type="caution">
    <text evidence="3">The sequence shown here is derived from an EMBL/GenBank/DDBJ whole genome shotgun (WGS) entry which is preliminary data.</text>
</comment>
<dbReference type="Gene3D" id="3.20.20.70">
    <property type="entry name" value="Aldolase class I"/>
    <property type="match status" value="1"/>
</dbReference>
<dbReference type="SUPFAM" id="SSF51366">
    <property type="entry name" value="Ribulose-phoshate binding barrel"/>
    <property type="match status" value="1"/>
</dbReference>
<organism evidence="3 4">
    <name type="scientific">Candidatus Roizmanbacteria bacterium RIFCSPHIGHO2_01_FULL_39_12b</name>
    <dbReference type="NCBI Taxonomy" id="1802030"/>
    <lineage>
        <taxon>Bacteria</taxon>
        <taxon>Candidatus Roizmaniibacteriota</taxon>
    </lineage>
</organism>
<dbReference type="InterPro" id="IPR011060">
    <property type="entry name" value="RibuloseP-bd_barrel"/>
</dbReference>
<sequence>MQIIPSILEYDEESFLSIFNSFTQIANRLQIDIVDKTFDLDSTLPLQEAVTVASDNNFGSSLEFHLMTKNPKEDTILLENSSLPIHLVLLHFDFLKNNSVMSNLPLGVVVNPEDDINEVVRLYKDSQVIQFMTIKPGRQGNPFLPEQLKKIKHLREKGFRGQISLDGGIGEKEAEQIARLEFKPDSIVVGSYLKTNPKQSFEKLSQILNP</sequence>
<dbReference type="EMBL" id="MFZF01000022">
    <property type="protein sequence ID" value="OGK15956.1"/>
    <property type="molecule type" value="Genomic_DNA"/>
</dbReference>
<reference evidence="3 4" key="1">
    <citation type="journal article" date="2016" name="Nat. Commun.">
        <title>Thousands of microbial genomes shed light on interconnected biogeochemical processes in an aquifer system.</title>
        <authorList>
            <person name="Anantharaman K."/>
            <person name="Brown C.T."/>
            <person name="Hug L.A."/>
            <person name="Sharon I."/>
            <person name="Castelle C.J."/>
            <person name="Probst A.J."/>
            <person name="Thomas B.C."/>
            <person name="Singh A."/>
            <person name="Wilkins M.J."/>
            <person name="Karaoz U."/>
            <person name="Brodie E.L."/>
            <person name="Williams K.H."/>
            <person name="Hubbard S.S."/>
            <person name="Banfield J.F."/>
        </authorList>
    </citation>
    <scope>NUCLEOTIDE SEQUENCE [LARGE SCALE GENOMIC DNA]</scope>
</reference>
<protein>
    <recommendedName>
        <fullName evidence="5">Ribulose-phosphate 3-epimerase</fullName>
    </recommendedName>
</protein>
<dbReference type="GO" id="GO:0005975">
    <property type="term" value="P:carbohydrate metabolic process"/>
    <property type="evidence" value="ECO:0007669"/>
    <property type="project" value="InterPro"/>
</dbReference>
<proteinExistence type="predicted"/>
<dbReference type="AlphaFoldDB" id="A0A1F7GAR8"/>
<evidence type="ECO:0000313" key="4">
    <source>
        <dbReference type="Proteomes" id="UP000178372"/>
    </source>
</evidence>
<dbReference type="Pfam" id="PF00834">
    <property type="entry name" value="Ribul_P_3_epim"/>
    <property type="match status" value="1"/>
</dbReference>
<evidence type="ECO:0008006" key="5">
    <source>
        <dbReference type="Google" id="ProtNLM"/>
    </source>
</evidence>
<dbReference type="GO" id="GO:0046872">
    <property type="term" value="F:metal ion binding"/>
    <property type="evidence" value="ECO:0007669"/>
    <property type="project" value="UniProtKB-KW"/>
</dbReference>
<keyword evidence="2" id="KW-0413">Isomerase</keyword>